<evidence type="ECO:0000313" key="2">
    <source>
        <dbReference type="Proteomes" id="UP000030063"/>
    </source>
</evidence>
<dbReference type="InterPro" id="IPR021268">
    <property type="entry name" value="DUF2845"/>
</dbReference>
<dbReference type="Pfam" id="PF11006">
    <property type="entry name" value="DUF2845"/>
    <property type="match status" value="1"/>
</dbReference>
<dbReference type="EMBL" id="AWSQ01000001">
    <property type="protein sequence ID" value="KFX71844.1"/>
    <property type="molecule type" value="Genomic_DNA"/>
</dbReference>
<protein>
    <submittedName>
        <fullName evidence="1">Uncharacterized protein</fullName>
    </submittedName>
</protein>
<reference evidence="1 2" key="1">
    <citation type="journal article" date="2014" name="Genome Announc.">
        <title>Draft Genome Sequence of Petroleum Oil-Degrading Marine Bacterium Pseudomonas taeanensis Strain MS-3, Isolated from a Crude Oil-Contaminated Seashore.</title>
        <authorList>
            <person name="Lee S.Y."/>
            <person name="Kim S.H."/>
            <person name="Lee D.G."/>
            <person name="Shin S."/>
            <person name="Yun S.H."/>
            <person name="Choi C.W."/>
            <person name="Chung Y.H."/>
            <person name="Choi J.S."/>
            <person name="Kahng H.Y."/>
            <person name="Kim S.I."/>
        </authorList>
    </citation>
    <scope>NUCLEOTIDE SEQUENCE [LARGE SCALE GENOMIC DNA]</scope>
    <source>
        <strain evidence="1 2">MS-3</strain>
    </source>
</reference>
<keyword evidence="2" id="KW-1185">Reference proteome</keyword>
<dbReference type="eggNOG" id="ENOG5033EDZ">
    <property type="taxonomic scope" value="Bacteria"/>
</dbReference>
<proteinExistence type="predicted"/>
<name>A0A0A1YRG8_9PSED</name>
<comment type="caution">
    <text evidence="1">The sequence shown here is derived from an EMBL/GenBank/DDBJ whole genome shotgun (WGS) entry which is preliminary data.</text>
</comment>
<evidence type="ECO:0000313" key="1">
    <source>
        <dbReference type="EMBL" id="KFX71844.1"/>
    </source>
</evidence>
<dbReference type="STRING" id="1395571.TMS3_0108015"/>
<dbReference type="AlphaFoldDB" id="A0A0A1YRG8"/>
<dbReference type="OrthoDB" id="8906462at2"/>
<gene>
    <name evidence="1" type="ORF">TMS3_0108015</name>
</gene>
<organism evidence="1 2">
    <name type="scientific">Pseudomonas taeanensis MS-3</name>
    <dbReference type="NCBI Taxonomy" id="1395571"/>
    <lineage>
        <taxon>Bacteria</taxon>
        <taxon>Pseudomonadati</taxon>
        <taxon>Pseudomonadota</taxon>
        <taxon>Gammaproteobacteria</taxon>
        <taxon>Pseudomonadales</taxon>
        <taxon>Pseudomonadaceae</taxon>
        <taxon>Pseudomonas</taxon>
    </lineage>
</organism>
<dbReference type="Proteomes" id="UP000030063">
    <property type="component" value="Unassembled WGS sequence"/>
</dbReference>
<dbReference type="RefSeq" id="WP_029866199.1">
    <property type="nucleotide sequence ID" value="NZ_AWSQ01000001.1"/>
</dbReference>
<sequence length="94" mass="10543">MRHILPFIFFFAAASADASLRCEKGIASEGDRSIEVQAKCGEANSRDLLGYTLNANGDQEKQIEEWVYGPRSGMFYYLTFEGGRLKKIDSKRGN</sequence>
<accession>A0A0A1YRG8</accession>